<dbReference type="SMART" id="SM00028">
    <property type="entry name" value="TPR"/>
    <property type="match status" value="5"/>
</dbReference>
<dbReference type="InterPro" id="IPR000792">
    <property type="entry name" value="Tscrpt_reg_LuxR_C"/>
</dbReference>
<dbReference type="InterPro" id="IPR011990">
    <property type="entry name" value="TPR-like_helical_dom_sf"/>
</dbReference>
<dbReference type="GO" id="GO:0006355">
    <property type="term" value="P:regulation of DNA-templated transcription"/>
    <property type="evidence" value="ECO:0007669"/>
    <property type="project" value="InterPro"/>
</dbReference>
<evidence type="ECO:0000256" key="1">
    <source>
        <dbReference type="ARBA" id="ARBA00004496"/>
    </source>
</evidence>
<dbReference type="SUPFAM" id="SSF48452">
    <property type="entry name" value="TPR-like"/>
    <property type="match status" value="2"/>
</dbReference>
<evidence type="ECO:0000256" key="8">
    <source>
        <dbReference type="SAM" id="Phobius"/>
    </source>
</evidence>
<keyword evidence="11" id="KW-1185">Reference proteome</keyword>
<organism evidence="10 11">
    <name type="scientific">Chryseotalea sanaruensis</name>
    <dbReference type="NCBI Taxonomy" id="2482724"/>
    <lineage>
        <taxon>Bacteria</taxon>
        <taxon>Pseudomonadati</taxon>
        <taxon>Bacteroidota</taxon>
        <taxon>Cytophagia</taxon>
        <taxon>Cytophagales</taxon>
        <taxon>Chryseotaleaceae</taxon>
        <taxon>Chryseotalea</taxon>
    </lineage>
</organism>
<keyword evidence="8" id="KW-0472">Membrane</keyword>
<dbReference type="PANTHER" id="PTHR46630:SF1">
    <property type="entry name" value="TETRATRICOPEPTIDE REPEAT PROTEIN 29"/>
    <property type="match status" value="1"/>
</dbReference>
<evidence type="ECO:0000256" key="2">
    <source>
        <dbReference type="ARBA" id="ARBA00022490"/>
    </source>
</evidence>
<evidence type="ECO:0000259" key="9">
    <source>
        <dbReference type="SMART" id="SM00421"/>
    </source>
</evidence>
<evidence type="ECO:0000313" key="11">
    <source>
        <dbReference type="Proteomes" id="UP000288227"/>
    </source>
</evidence>
<feature type="transmembrane region" description="Helical" evidence="8">
    <location>
        <begin position="361"/>
        <end position="381"/>
    </location>
</feature>
<evidence type="ECO:0000256" key="6">
    <source>
        <dbReference type="PROSITE-ProRule" id="PRU00339"/>
    </source>
</evidence>
<dbReference type="InterPro" id="IPR016032">
    <property type="entry name" value="Sig_transdc_resp-reg_C-effctor"/>
</dbReference>
<comment type="subcellular location">
    <subcellularLocation>
        <location evidence="1">Cytoplasm</location>
    </subcellularLocation>
</comment>
<evidence type="ECO:0000256" key="4">
    <source>
        <dbReference type="ARBA" id="ARBA00022803"/>
    </source>
</evidence>
<feature type="coiled-coil region" evidence="7">
    <location>
        <begin position="394"/>
        <end position="461"/>
    </location>
</feature>
<comment type="similarity">
    <text evidence="5">Belongs to the Rap family.</text>
</comment>
<dbReference type="PROSITE" id="PS50005">
    <property type="entry name" value="TPR"/>
    <property type="match status" value="1"/>
</dbReference>
<name>A0A401UDT7_9BACT</name>
<keyword evidence="7" id="KW-0175">Coiled coil</keyword>
<dbReference type="SUPFAM" id="SSF46894">
    <property type="entry name" value="C-terminal effector domain of the bipartite response regulators"/>
    <property type="match status" value="1"/>
</dbReference>
<dbReference type="AlphaFoldDB" id="A0A401UDT7"/>
<sequence>MPLRLIFTLLFILLTPSVLLAQARQKIDSLSTLLKHYTKKDTTLVDILNQTGFEYWTIEANKSEQYGLDALELAKKIQYLSGEAMANRVIGVSHWARGNFYDALQYLFTAQELYQRNEDLLGAANSTMNIGLVYADQQNPDEALRYYMTALGFFNKIGYEDRIGTTYTKIGSAYASQKKYSLAYEYFIKALQIHQRINFLFGIQEVSNRLGILYMDQGRLEEAETHLFKSLSIARTRNDHEHIAINLENLAKIYIQQKKYSQAENFLDEAYNTAKAYGYKKSLLAILFDLKELTAIKKDYQASLLYFEQYEVLKDSIFNQAKSHQIAALEKEREVRDKEQLLSVRKKEILLLQQDARIDSLIRSLLIVTVILLSSVGFIFYRHQKVKVRKNFELLQSRQKLSESREQLANVELENIKLKEKELKQELELRNKELTSYTVNFIQKNELLEELELKLQSLKKTATDPELAKELNGLLQHVNKKLNIDRDWEDFKLTFENVHQNFFGNLLKDYPDLSPAELKLCALLRLNMGTREISALLGISADSAKTARYRLRKKLNLGQEQSLNDFIIGFA</sequence>
<feature type="repeat" description="TPR" evidence="6">
    <location>
        <begin position="164"/>
        <end position="197"/>
    </location>
</feature>
<evidence type="ECO:0000256" key="7">
    <source>
        <dbReference type="SAM" id="Coils"/>
    </source>
</evidence>
<evidence type="ECO:0000256" key="3">
    <source>
        <dbReference type="ARBA" id="ARBA00022737"/>
    </source>
</evidence>
<gene>
    <name evidence="10" type="ORF">SanaruYs_33090</name>
</gene>
<dbReference type="GO" id="GO:0005737">
    <property type="term" value="C:cytoplasm"/>
    <property type="evidence" value="ECO:0007669"/>
    <property type="project" value="UniProtKB-SubCell"/>
</dbReference>
<protein>
    <recommendedName>
        <fullName evidence="9">HTH luxR-type domain-containing protein</fullName>
    </recommendedName>
</protein>
<dbReference type="RefSeq" id="WP_127123712.1">
    <property type="nucleotide sequence ID" value="NZ_BHXQ01000006.1"/>
</dbReference>
<dbReference type="InterPro" id="IPR051476">
    <property type="entry name" value="Bac_ResReg_Asp_Phosphatase"/>
</dbReference>
<dbReference type="InterPro" id="IPR019734">
    <property type="entry name" value="TPR_rpt"/>
</dbReference>
<reference evidence="10 11" key="1">
    <citation type="submission" date="2018-11" db="EMBL/GenBank/DDBJ databases">
        <title>Chryseotalea sanarue gen. nov., sp., nov., a member of the family Cytophagaceae, isolated from a brackish lake in Hamamatsu Japan.</title>
        <authorList>
            <person name="Maejima Y."/>
            <person name="Iino T."/>
            <person name="Muraguchi Y."/>
            <person name="Fukuda K."/>
            <person name="Ohkuma M."/>
            <person name="Moriuchi R."/>
            <person name="Dohra H."/>
            <person name="Kimbara K."/>
            <person name="Shintani M."/>
        </authorList>
    </citation>
    <scope>NUCLEOTIDE SEQUENCE [LARGE SCALE GENOMIC DNA]</scope>
    <source>
        <strain evidence="10 11">Ys</strain>
    </source>
</reference>
<evidence type="ECO:0000313" key="10">
    <source>
        <dbReference type="EMBL" id="GCC53068.1"/>
    </source>
</evidence>
<dbReference type="GO" id="GO:0003677">
    <property type="term" value="F:DNA binding"/>
    <property type="evidence" value="ECO:0007669"/>
    <property type="project" value="InterPro"/>
</dbReference>
<evidence type="ECO:0000256" key="5">
    <source>
        <dbReference type="ARBA" id="ARBA00038253"/>
    </source>
</evidence>
<dbReference type="PANTHER" id="PTHR46630">
    <property type="entry name" value="TETRATRICOPEPTIDE REPEAT PROTEIN 29"/>
    <property type="match status" value="1"/>
</dbReference>
<dbReference type="Proteomes" id="UP000288227">
    <property type="component" value="Unassembled WGS sequence"/>
</dbReference>
<dbReference type="Gene3D" id="1.25.40.10">
    <property type="entry name" value="Tetratricopeptide repeat domain"/>
    <property type="match status" value="1"/>
</dbReference>
<dbReference type="Pfam" id="PF13374">
    <property type="entry name" value="TPR_10"/>
    <property type="match status" value="1"/>
</dbReference>
<keyword evidence="3" id="KW-0677">Repeat</keyword>
<dbReference type="EMBL" id="BHXQ01000006">
    <property type="protein sequence ID" value="GCC53068.1"/>
    <property type="molecule type" value="Genomic_DNA"/>
</dbReference>
<proteinExistence type="inferred from homology"/>
<feature type="domain" description="HTH luxR-type" evidence="9">
    <location>
        <begin position="510"/>
        <end position="567"/>
    </location>
</feature>
<accession>A0A401UDT7</accession>
<dbReference type="OrthoDB" id="1523128at2"/>
<keyword evidence="2" id="KW-0963">Cytoplasm</keyword>
<comment type="caution">
    <text evidence="10">The sequence shown here is derived from an EMBL/GenBank/DDBJ whole genome shotgun (WGS) entry which is preliminary data.</text>
</comment>
<dbReference type="Pfam" id="PF13424">
    <property type="entry name" value="TPR_12"/>
    <property type="match status" value="2"/>
</dbReference>
<dbReference type="SMART" id="SM00421">
    <property type="entry name" value="HTH_LUXR"/>
    <property type="match status" value="1"/>
</dbReference>
<keyword evidence="8" id="KW-0812">Transmembrane</keyword>
<keyword evidence="8" id="KW-1133">Transmembrane helix</keyword>
<keyword evidence="4 6" id="KW-0802">TPR repeat</keyword>